<reference evidence="14 15" key="2">
    <citation type="submission" date="2021-10" db="EMBL/GenBank/DDBJ databases">
        <authorList>
            <person name="Piombo E."/>
        </authorList>
    </citation>
    <scope>NUCLEOTIDE SEQUENCE [LARGE SCALE GENOMIC DNA]</scope>
</reference>
<dbReference type="InterPro" id="IPR002305">
    <property type="entry name" value="aa-tRNA-synth_Ic"/>
</dbReference>
<comment type="similarity">
    <text evidence="2 12">Belongs to the class-I aminoacyl-tRNA synthetase family.</text>
</comment>
<dbReference type="Gene3D" id="3.40.50.620">
    <property type="entry name" value="HUPs"/>
    <property type="match status" value="1"/>
</dbReference>
<evidence type="ECO:0000256" key="2">
    <source>
        <dbReference type="ARBA" id="ARBA00005594"/>
    </source>
</evidence>
<dbReference type="InterPro" id="IPR002306">
    <property type="entry name" value="Trp-tRNA-ligase"/>
</dbReference>
<protein>
    <recommendedName>
        <fullName evidence="4">Tryptophan--tRNA ligase, cytoplasmic</fullName>
        <ecNumber evidence="3">6.1.1.2</ecNumber>
    </recommendedName>
    <alternativeName>
        <fullName evidence="11">Tryptophanyl-tRNA synthetase</fullName>
    </alternativeName>
</protein>
<dbReference type="OrthoDB" id="10261385at2759"/>
<dbReference type="EC" id="6.1.1.2" evidence="3"/>
<evidence type="ECO:0000256" key="6">
    <source>
        <dbReference type="ARBA" id="ARBA00022598"/>
    </source>
</evidence>
<keyword evidence="9 12" id="KW-0648">Protein biosynthesis</keyword>
<accession>A0A9N9W6L8</accession>
<comment type="caution">
    <text evidence="14">The sequence shown here is derived from an EMBL/GenBank/DDBJ whole genome shotgun (WGS) entry which is preliminary data.</text>
</comment>
<dbReference type="PANTHER" id="PTHR10055:SF1">
    <property type="entry name" value="TRYPTOPHAN--TRNA LIGASE, CYTOPLASMIC"/>
    <property type="match status" value="1"/>
</dbReference>
<evidence type="ECO:0000256" key="10">
    <source>
        <dbReference type="ARBA" id="ARBA00023146"/>
    </source>
</evidence>
<dbReference type="GO" id="GO:0005737">
    <property type="term" value="C:cytoplasm"/>
    <property type="evidence" value="ECO:0007669"/>
    <property type="project" value="UniProtKB-SubCell"/>
</dbReference>
<evidence type="ECO:0000256" key="7">
    <source>
        <dbReference type="ARBA" id="ARBA00022741"/>
    </source>
</evidence>
<evidence type="ECO:0000256" key="8">
    <source>
        <dbReference type="ARBA" id="ARBA00022840"/>
    </source>
</evidence>
<comment type="subcellular location">
    <subcellularLocation>
        <location evidence="1">Cytoplasm</location>
    </subcellularLocation>
</comment>
<dbReference type="NCBIfam" id="TIGR00233">
    <property type="entry name" value="trpS"/>
    <property type="match status" value="1"/>
</dbReference>
<evidence type="ECO:0000256" key="4">
    <source>
        <dbReference type="ARBA" id="ARBA00013782"/>
    </source>
</evidence>
<evidence type="ECO:0000313" key="15">
    <source>
        <dbReference type="Proteomes" id="UP000775872"/>
    </source>
</evidence>
<organism evidence="14 15">
    <name type="scientific">Clonostachys solani</name>
    <dbReference type="NCBI Taxonomy" id="160281"/>
    <lineage>
        <taxon>Eukaryota</taxon>
        <taxon>Fungi</taxon>
        <taxon>Dikarya</taxon>
        <taxon>Ascomycota</taxon>
        <taxon>Pezizomycotina</taxon>
        <taxon>Sordariomycetes</taxon>
        <taxon>Hypocreomycetidae</taxon>
        <taxon>Hypocreales</taxon>
        <taxon>Bionectriaceae</taxon>
        <taxon>Clonostachys</taxon>
    </lineage>
</organism>
<dbReference type="SUPFAM" id="SSF52374">
    <property type="entry name" value="Nucleotidylyl transferase"/>
    <property type="match status" value="1"/>
</dbReference>
<dbReference type="CDD" id="cd00806">
    <property type="entry name" value="TrpRS_core"/>
    <property type="match status" value="1"/>
</dbReference>
<dbReference type="GO" id="GO:0006436">
    <property type="term" value="P:tryptophanyl-tRNA aminoacylation"/>
    <property type="evidence" value="ECO:0007669"/>
    <property type="project" value="InterPro"/>
</dbReference>
<name>A0A9N9W6L8_9HYPO</name>
<keyword evidence="6 12" id="KW-0436">Ligase</keyword>
<dbReference type="InterPro" id="IPR001412">
    <property type="entry name" value="aa-tRNA-synth_I_CS"/>
</dbReference>
<dbReference type="Pfam" id="PF00579">
    <property type="entry name" value="tRNA-synt_1b"/>
    <property type="match status" value="1"/>
</dbReference>
<keyword evidence="7 12" id="KW-0547">Nucleotide-binding</keyword>
<evidence type="ECO:0000256" key="3">
    <source>
        <dbReference type="ARBA" id="ARBA00013161"/>
    </source>
</evidence>
<dbReference type="PRINTS" id="PR01039">
    <property type="entry name" value="TRNASYNTHTRP"/>
</dbReference>
<feature type="region of interest" description="Disordered" evidence="13">
    <location>
        <begin position="420"/>
        <end position="439"/>
    </location>
</feature>
<evidence type="ECO:0000256" key="9">
    <source>
        <dbReference type="ARBA" id="ARBA00022917"/>
    </source>
</evidence>
<keyword evidence="5" id="KW-0963">Cytoplasm</keyword>
<keyword evidence="15" id="KW-1185">Reference proteome</keyword>
<dbReference type="EMBL" id="CABFOC020000005">
    <property type="protein sequence ID" value="CAH0044407.1"/>
    <property type="molecule type" value="Genomic_DNA"/>
</dbReference>
<dbReference type="Gene3D" id="1.10.240.10">
    <property type="entry name" value="Tyrosyl-Transfer RNA Synthetase"/>
    <property type="match status" value="1"/>
</dbReference>
<dbReference type="FunFam" id="1.10.240.10:FF:000003">
    <property type="entry name" value="Tryptophan--tRNA ligase, cytoplasmic"/>
    <property type="match status" value="1"/>
</dbReference>
<evidence type="ECO:0000256" key="1">
    <source>
        <dbReference type="ARBA" id="ARBA00004496"/>
    </source>
</evidence>
<dbReference type="AlphaFoldDB" id="A0A9N9W6L8"/>
<evidence type="ECO:0000256" key="11">
    <source>
        <dbReference type="ARBA" id="ARBA00030268"/>
    </source>
</evidence>
<feature type="compositionally biased region" description="Basic and acidic residues" evidence="13">
    <location>
        <begin position="429"/>
        <end position="439"/>
    </location>
</feature>
<evidence type="ECO:0000256" key="13">
    <source>
        <dbReference type="SAM" id="MobiDB-lite"/>
    </source>
</evidence>
<keyword evidence="10 12" id="KW-0030">Aminoacyl-tRNA synthetase</keyword>
<dbReference type="InterPro" id="IPR014729">
    <property type="entry name" value="Rossmann-like_a/b/a_fold"/>
</dbReference>
<sequence length="439" mass="49623">MDNTVNSAMGDLSVSNTATAQDVNPWSVSGEIVDGKVKAIDYNRLVDTFGTKPIDKALLERFERVTGHKLHPFLRRQLVFSHRDLDWILTRHEKREPFFLYTGRGPSSDSMHLGHMVPFTFTKLVIDPSFGGWLQDVFDVPLVIMMTDDEKMIFGKKVFSLEEMRGFVRGNATDILAVGFDVKKTFLFSDFDFMGGAFYQNVVKISRQITQNTSKAVFGFTDSVGKYHYVSVQSATAFATTFPHIFGTDTKKVAKIPSLIPCAIDQDPYFRVCRDVAPKLGYPKPCLIHSKFFPALQGPGSKMSASIDSSAIFMNDTMKQIEKKINKYAFSGGQETMEEQRRLGGNPDVDVAFQYLSFFSEDDDELEEIRQDYIAGRLLTGQLKKKCITKLQEFIKAYQERRATITDAVLDEFMRVRPLEWNQGGEPSEGEKKPSPESS</sequence>
<keyword evidence="8 12" id="KW-0067">ATP-binding</keyword>
<gene>
    <name evidence="14" type="ORF">CSOL1703_00010150</name>
</gene>
<dbReference type="FunFam" id="3.40.50.620:FF:000033">
    <property type="entry name" value="tryptophan--tRNA ligase, cytoplasmic"/>
    <property type="match status" value="1"/>
</dbReference>
<reference evidence="15" key="1">
    <citation type="submission" date="2019-06" db="EMBL/GenBank/DDBJ databases">
        <authorList>
            <person name="Broberg M."/>
        </authorList>
    </citation>
    <scope>NUCLEOTIDE SEQUENCE [LARGE SCALE GENOMIC DNA]</scope>
</reference>
<proteinExistence type="inferred from homology"/>
<evidence type="ECO:0000256" key="5">
    <source>
        <dbReference type="ARBA" id="ARBA00022490"/>
    </source>
</evidence>
<evidence type="ECO:0000313" key="14">
    <source>
        <dbReference type="EMBL" id="CAH0044407.1"/>
    </source>
</evidence>
<dbReference type="GO" id="GO:0004830">
    <property type="term" value="F:tryptophan-tRNA ligase activity"/>
    <property type="evidence" value="ECO:0007669"/>
    <property type="project" value="UniProtKB-EC"/>
</dbReference>
<dbReference type="Proteomes" id="UP000775872">
    <property type="component" value="Unassembled WGS sequence"/>
</dbReference>
<evidence type="ECO:0000256" key="12">
    <source>
        <dbReference type="RuleBase" id="RU363036"/>
    </source>
</evidence>
<dbReference type="GO" id="GO:0005524">
    <property type="term" value="F:ATP binding"/>
    <property type="evidence" value="ECO:0007669"/>
    <property type="project" value="UniProtKB-KW"/>
</dbReference>
<dbReference type="PROSITE" id="PS00178">
    <property type="entry name" value="AA_TRNA_LIGASE_I"/>
    <property type="match status" value="1"/>
</dbReference>
<dbReference type="PANTHER" id="PTHR10055">
    <property type="entry name" value="TRYPTOPHANYL-TRNA SYNTHETASE"/>
    <property type="match status" value="1"/>
</dbReference>